<feature type="domain" description="Zinc-hook" evidence="11">
    <location>
        <begin position="329"/>
        <end position="431"/>
    </location>
</feature>
<evidence type="ECO:0000256" key="2">
    <source>
        <dbReference type="ARBA" id="ARBA00022741"/>
    </source>
</evidence>
<accession>A0A0P1MM70</accession>
<dbReference type="InterPro" id="IPR038729">
    <property type="entry name" value="Rad50/SbcC_AAA"/>
</dbReference>
<dbReference type="InterPro" id="IPR027417">
    <property type="entry name" value="P-loop_NTPase"/>
</dbReference>
<dbReference type="PANTHER" id="PTHR32114">
    <property type="entry name" value="ABC TRANSPORTER ABCH.3"/>
    <property type="match status" value="1"/>
</dbReference>
<dbReference type="OrthoDB" id="7029750at2"/>
<dbReference type="GO" id="GO:0016887">
    <property type="term" value="F:ATP hydrolysis activity"/>
    <property type="evidence" value="ECO:0007669"/>
    <property type="project" value="InterPro"/>
</dbReference>
<dbReference type="Gene3D" id="3.40.50.300">
    <property type="entry name" value="P-loop containing nucleotide triphosphate hydrolases"/>
    <property type="match status" value="2"/>
</dbReference>
<evidence type="ECO:0000313" key="12">
    <source>
        <dbReference type="EMBL" id="CUS96694.1"/>
    </source>
</evidence>
<reference evidence="13" key="1">
    <citation type="submission" date="2015-11" db="EMBL/GenBank/DDBJ databases">
        <authorList>
            <person name="Varghese N."/>
        </authorList>
    </citation>
    <scope>NUCLEOTIDE SEQUENCE [LARGE SCALE GENOMIC DNA]</scope>
    <source>
        <strain evidence="13">JGI-23</strain>
    </source>
</reference>
<feature type="coiled-coil region" evidence="10">
    <location>
        <begin position="268"/>
        <end position="356"/>
    </location>
</feature>
<keyword evidence="3" id="KW-0227">DNA damage</keyword>
<dbReference type="PANTHER" id="PTHR32114:SF2">
    <property type="entry name" value="ABC TRANSPORTER ABCH.3"/>
    <property type="match status" value="1"/>
</dbReference>
<keyword evidence="13" id="KW-1185">Reference proteome</keyword>
<dbReference type="SUPFAM" id="SSF75712">
    <property type="entry name" value="Rad50 coiled-coil Zn hook"/>
    <property type="match status" value="1"/>
</dbReference>
<evidence type="ECO:0000256" key="6">
    <source>
        <dbReference type="ARBA" id="ARBA00022840"/>
    </source>
</evidence>
<evidence type="ECO:0000256" key="10">
    <source>
        <dbReference type="SAM" id="Coils"/>
    </source>
</evidence>
<proteinExistence type="predicted"/>
<evidence type="ECO:0000256" key="7">
    <source>
        <dbReference type="ARBA" id="ARBA00023054"/>
    </source>
</evidence>
<evidence type="ECO:0000313" key="13">
    <source>
        <dbReference type="Proteomes" id="UP000199197"/>
    </source>
</evidence>
<evidence type="ECO:0000256" key="9">
    <source>
        <dbReference type="PROSITE-ProRule" id="PRU00471"/>
    </source>
</evidence>
<keyword evidence="1 9" id="KW-0479">Metal-binding</keyword>
<keyword evidence="7 10" id="KW-0175">Coiled coil</keyword>
<dbReference type="SUPFAM" id="SSF52540">
    <property type="entry name" value="P-loop containing nucleoside triphosphate hydrolases"/>
    <property type="match status" value="2"/>
</dbReference>
<organism evidence="12 13">
    <name type="scientific">Candidatus Chryseopegocella kryptomonas</name>
    <dbReference type="NCBI Taxonomy" id="1633643"/>
    <lineage>
        <taxon>Bacteria</taxon>
        <taxon>Pseudomonadati</taxon>
        <taxon>Candidatus Kryptoniota</taxon>
        <taxon>Candidatus Chryseopegocella</taxon>
    </lineage>
</organism>
<keyword evidence="5 9" id="KW-0862">Zinc</keyword>
<evidence type="ECO:0000256" key="8">
    <source>
        <dbReference type="ARBA" id="ARBA00023204"/>
    </source>
</evidence>
<evidence type="ECO:0000256" key="4">
    <source>
        <dbReference type="ARBA" id="ARBA00022801"/>
    </source>
</evidence>
<gene>
    <name evidence="12" type="ORF">JGI23_00164</name>
</gene>
<dbReference type="GO" id="GO:0006302">
    <property type="term" value="P:double-strand break repair"/>
    <property type="evidence" value="ECO:0007669"/>
    <property type="project" value="InterPro"/>
</dbReference>
<keyword evidence="8" id="KW-0234">DNA repair</keyword>
<dbReference type="RefSeq" id="WP_092346986.1">
    <property type="nucleotide sequence ID" value="NZ_CZVW01000002.1"/>
</dbReference>
<keyword evidence="4" id="KW-0378">Hydrolase</keyword>
<dbReference type="InterPro" id="IPR013134">
    <property type="entry name" value="Zn_hook_RAD50"/>
</dbReference>
<protein>
    <submittedName>
        <fullName evidence="12">AAA domain-containing protein</fullName>
    </submittedName>
</protein>
<evidence type="ECO:0000259" key="11">
    <source>
        <dbReference type="PROSITE" id="PS51131"/>
    </source>
</evidence>
<dbReference type="PROSITE" id="PS51131">
    <property type="entry name" value="ZN_HOOK"/>
    <property type="match status" value="1"/>
</dbReference>
<feature type="binding site" evidence="9">
    <location>
        <position position="376"/>
    </location>
    <ligand>
        <name>Zn(2+)</name>
        <dbReference type="ChEBI" id="CHEBI:29105"/>
    </ligand>
</feature>
<keyword evidence="6" id="KW-0067">ATP-binding</keyword>
<dbReference type="EMBL" id="CZVW01000002">
    <property type="protein sequence ID" value="CUS96694.1"/>
    <property type="molecule type" value="Genomic_DNA"/>
</dbReference>
<dbReference type="Pfam" id="PF13476">
    <property type="entry name" value="AAA_23"/>
    <property type="match status" value="1"/>
</dbReference>
<dbReference type="AlphaFoldDB" id="A0A0P1MM70"/>
<evidence type="ECO:0000256" key="5">
    <source>
        <dbReference type="ARBA" id="ARBA00022833"/>
    </source>
</evidence>
<feature type="coiled-coil region" evidence="10">
    <location>
        <begin position="395"/>
        <end position="494"/>
    </location>
</feature>
<keyword evidence="2" id="KW-0547">Nucleotide-binding</keyword>
<sequence>MGLKLKSAIISGFRGFNPEVKIDFNAPVVVLYGENATGKSSTLNAIEWCLFGSSEVVGEKNTGIRERIDWEIINRNAEKCYVEVELEKDGQVYNIRREKSNGRDNIYIRFSDGGKIEGKKAQEEINKLIGNFSFRDFMTCIYQHQEVIRYILTEEPRKRDEALDRLFGFSDYRNISEAIKKFSPKGDELEKKIDEIKSWINSRIDALNEIIKRRKEELSKKGLSRVDEKERISIAKQIKKLIEDFCSEIGADLSEKFSKIDLEQKEFVDVAEEEIRRLRKLIPEERKLNELVRRKTKINHYIDEYDDLNKKRSEVKRKIDKFVRENGDDKKIKEKVKQIEQTIEALEDQKEVMNLYALIIEKVMLYLESVEDKDICPVCGTRKKGLLIQLKKQWEKEHKEKFEKINKEIDSLKKELKDKERLLKDYERLIDDWKRADEGFRKYINKIRGDEKISEREDVRRKLEKILSELESEIERLKKSTSEKTARIEEIEEKIKLCKDIDEILKDIALREKIRDIVRTQEWKKLKELSDDFKKFVDDVERIRDAILRATKDGVDEIISNAGEKISEFFGEITSHPKIKKIKIKVEQNLRSGGNQYKFYDENDENLLPVLSQGNFNSLAISIFLAMSGMTGQKMPFDFIMLDDPSQSLGFQEKVGLIKILDIIAKEKDIIIATMDSELLDEIKKMSSEKKIYKFYKWTPEKGPEINEEIVS</sequence>
<dbReference type="GO" id="GO:0046872">
    <property type="term" value="F:metal ion binding"/>
    <property type="evidence" value="ECO:0007669"/>
    <property type="project" value="UniProtKB-UniRule"/>
</dbReference>
<feature type="binding site" evidence="9">
    <location>
        <position position="379"/>
    </location>
    <ligand>
        <name>Zn(2+)</name>
        <dbReference type="ChEBI" id="CHEBI:29105"/>
    </ligand>
</feature>
<name>A0A0P1MM70_9BACT</name>
<evidence type="ECO:0000256" key="3">
    <source>
        <dbReference type="ARBA" id="ARBA00022763"/>
    </source>
</evidence>
<evidence type="ECO:0000256" key="1">
    <source>
        <dbReference type="ARBA" id="ARBA00022723"/>
    </source>
</evidence>
<dbReference type="GO" id="GO:0005524">
    <property type="term" value="F:ATP binding"/>
    <property type="evidence" value="ECO:0007669"/>
    <property type="project" value="UniProtKB-KW"/>
</dbReference>
<dbReference type="Proteomes" id="UP000199197">
    <property type="component" value="Unassembled WGS sequence"/>
</dbReference>